<feature type="compositionally biased region" description="Low complexity" evidence="1">
    <location>
        <begin position="120"/>
        <end position="150"/>
    </location>
</feature>
<evidence type="ECO:0000313" key="3">
    <source>
        <dbReference type="EMBL" id="GAA0335717.1"/>
    </source>
</evidence>
<dbReference type="Proteomes" id="UP001500063">
    <property type="component" value="Unassembled WGS sequence"/>
</dbReference>
<evidence type="ECO:0000256" key="2">
    <source>
        <dbReference type="SAM" id="SignalP"/>
    </source>
</evidence>
<feature type="chain" id="PRO_5046417140" description="ATP-binding protein" evidence="2">
    <location>
        <begin position="23"/>
        <end position="150"/>
    </location>
</feature>
<accession>A0ABN0WFJ7</accession>
<keyword evidence="2" id="KW-0732">Signal</keyword>
<sequence length="150" mass="14024">MKQGTIKTLGVAVLGVAFAATAVGNAAALGTAGAVETVTGTAATTMGGLPVQQAAKLAPAGGPVVAAADRAVEGGILKAPAQAVDKAMAPHLPKAPELPVVSKKSDSSPAGNGTGGGSTSGKVNSSGNKGLLGGLPTLPTNGLPLPSIGG</sequence>
<evidence type="ECO:0000313" key="4">
    <source>
        <dbReference type="Proteomes" id="UP001500063"/>
    </source>
</evidence>
<dbReference type="EMBL" id="BAAABW010000004">
    <property type="protein sequence ID" value="GAA0335717.1"/>
    <property type="molecule type" value="Genomic_DNA"/>
</dbReference>
<gene>
    <name evidence="3" type="ORF">GCM10010319_09650</name>
</gene>
<name>A0ABN0WFJ7_9ACTN</name>
<evidence type="ECO:0000256" key="1">
    <source>
        <dbReference type="SAM" id="MobiDB-lite"/>
    </source>
</evidence>
<reference evidence="3 4" key="1">
    <citation type="journal article" date="2019" name="Int. J. Syst. Evol. Microbiol.">
        <title>The Global Catalogue of Microorganisms (GCM) 10K type strain sequencing project: providing services to taxonomists for standard genome sequencing and annotation.</title>
        <authorList>
            <consortium name="The Broad Institute Genomics Platform"/>
            <consortium name="The Broad Institute Genome Sequencing Center for Infectious Disease"/>
            <person name="Wu L."/>
            <person name="Ma J."/>
        </authorList>
    </citation>
    <scope>NUCLEOTIDE SEQUENCE [LARGE SCALE GENOMIC DNA]</scope>
    <source>
        <strain evidence="3 4">JCM 4565</strain>
    </source>
</reference>
<feature type="signal peptide" evidence="2">
    <location>
        <begin position="1"/>
        <end position="22"/>
    </location>
</feature>
<evidence type="ECO:0008006" key="5">
    <source>
        <dbReference type="Google" id="ProtNLM"/>
    </source>
</evidence>
<keyword evidence="4" id="KW-1185">Reference proteome</keyword>
<comment type="caution">
    <text evidence="3">The sequence shown here is derived from an EMBL/GenBank/DDBJ whole genome shotgun (WGS) entry which is preliminary data.</text>
</comment>
<organism evidence="3 4">
    <name type="scientific">Streptomyces blastmyceticus</name>
    <dbReference type="NCBI Taxonomy" id="68180"/>
    <lineage>
        <taxon>Bacteria</taxon>
        <taxon>Bacillati</taxon>
        <taxon>Actinomycetota</taxon>
        <taxon>Actinomycetes</taxon>
        <taxon>Kitasatosporales</taxon>
        <taxon>Streptomycetaceae</taxon>
        <taxon>Streptomyces</taxon>
    </lineage>
</organism>
<feature type="region of interest" description="Disordered" evidence="1">
    <location>
        <begin position="87"/>
        <end position="150"/>
    </location>
</feature>
<proteinExistence type="predicted"/>
<dbReference type="RefSeq" id="WP_301892826.1">
    <property type="nucleotide sequence ID" value="NZ_BAAABW010000004.1"/>
</dbReference>
<protein>
    <recommendedName>
        <fullName evidence="5">ATP-binding protein</fullName>
    </recommendedName>
</protein>